<evidence type="ECO:0000313" key="3">
    <source>
        <dbReference type="Proteomes" id="UP000236893"/>
    </source>
</evidence>
<keyword evidence="3" id="KW-1185">Reference proteome</keyword>
<dbReference type="Proteomes" id="UP000236893">
    <property type="component" value="Unassembled WGS sequence"/>
</dbReference>
<dbReference type="PANTHER" id="PTHR33608">
    <property type="entry name" value="BLL2464 PROTEIN"/>
    <property type="match status" value="1"/>
</dbReference>
<dbReference type="SUPFAM" id="SSF53300">
    <property type="entry name" value="vWA-like"/>
    <property type="match status" value="1"/>
</dbReference>
<name>A0A2S5A6Y2_9SPHI</name>
<comment type="caution">
    <text evidence="2">The sequence shown here is derived from an EMBL/GenBank/DDBJ whole genome shotgun (WGS) entry which is preliminary data.</text>
</comment>
<dbReference type="RefSeq" id="WP_103787581.1">
    <property type="nucleotide sequence ID" value="NZ_PQVF01000002.1"/>
</dbReference>
<reference evidence="2 3" key="1">
    <citation type="submission" date="2018-01" db="EMBL/GenBank/DDBJ databases">
        <authorList>
            <person name="Gaut B.S."/>
            <person name="Morton B.R."/>
            <person name="Clegg M.T."/>
            <person name="Duvall M.R."/>
        </authorList>
    </citation>
    <scope>NUCLEOTIDE SEQUENCE [LARGE SCALE GENOMIC DNA]</scope>
    <source>
        <strain evidence="2 3">HR-AV</strain>
    </source>
</reference>
<accession>A0A2S5A6Y2</accession>
<dbReference type="PANTHER" id="PTHR33608:SF7">
    <property type="entry name" value="DUF58 DOMAIN-CONTAINING PROTEIN"/>
    <property type="match status" value="1"/>
</dbReference>
<evidence type="ECO:0000259" key="1">
    <source>
        <dbReference type="Pfam" id="PF01882"/>
    </source>
</evidence>
<organism evidence="2 3">
    <name type="scientific">Solitalea longa</name>
    <dbReference type="NCBI Taxonomy" id="2079460"/>
    <lineage>
        <taxon>Bacteria</taxon>
        <taxon>Pseudomonadati</taxon>
        <taxon>Bacteroidota</taxon>
        <taxon>Sphingobacteriia</taxon>
        <taxon>Sphingobacteriales</taxon>
        <taxon>Sphingobacteriaceae</taxon>
        <taxon>Solitalea</taxon>
    </lineage>
</organism>
<sequence>MLENKEELQQINLELLANQVVEGFITGLHKSPFHGFSVEFAEHRLYNTGESVKNIDWKLFGRTDRLFTKRFEEETNLRCQLIIDASSSMYYPEGEKNKLQFSVYCAASLINLLKRQRDAFGLSVFSDKVLLSTQAKSTTAHQRFVYFELEKLMADKPKNRNTSLVTSLHEIAENIHKRSMVVIFSDMMESAEDTEAVFSALNHLKHNKHEVVLFNVTDKRSEQEFRFENRPYLFIDTESGEEIKVQPGQVKESYLKAITEYKYNLMLKCAQYRIDYIDADINEGFYPVLNAYLVKRNKMM</sequence>
<dbReference type="AlphaFoldDB" id="A0A2S5A6Y2"/>
<gene>
    <name evidence="2" type="ORF">C3K47_02840</name>
</gene>
<dbReference type="Gene3D" id="3.40.50.410">
    <property type="entry name" value="von Willebrand factor, type A domain"/>
    <property type="match status" value="1"/>
</dbReference>
<dbReference type="EMBL" id="PQVF01000002">
    <property type="protein sequence ID" value="POY38351.1"/>
    <property type="molecule type" value="Genomic_DNA"/>
</dbReference>
<dbReference type="InterPro" id="IPR036465">
    <property type="entry name" value="vWFA_dom_sf"/>
</dbReference>
<proteinExistence type="predicted"/>
<evidence type="ECO:0000313" key="2">
    <source>
        <dbReference type="EMBL" id="POY38351.1"/>
    </source>
</evidence>
<feature type="domain" description="DUF58" evidence="1">
    <location>
        <begin position="42"/>
        <end position="258"/>
    </location>
</feature>
<dbReference type="InterPro" id="IPR002881">
    <property type="entry name" value="DUF58"/>
</dbReference>
<protein>
    <submittedName>
        <fullName evidence="2">DUF58 domain-containing protein</fullName>
    </submittedName>
</protein>
<dbReference type="Pfam" id="PF01882">
    <property type="entry name" value="DUF58"/>
    <property type="match status" value="1"/>
</dbReference>
<dbReference type="OrthoDB" id="9776116at2"/>